<accession>A0A6P2NVT0</accession>
<gene>
    <name evidence="1" type="ORF">BLA15945_04811</name>
</gene>
<evidence type="ECO:0000313" key="1">
    <source>
        <dbReference type="EMBL" id="VWB99236.1"/>
    </source>
</evidence>
<reference evidence="1 2" key="1">
    <citation type="submission" date="2019-09" db="EMBL/GenBank/DDBJ databases">
        <authorList>
            <person name="Depoorter E."/>
        </authorList>
    </citation>
    <scope>NUCLEOTIDE SEQUENCE [LARGE SCALE GENOMIC DNA]</scope>
    <source>
        <strain evidence="1">R-15945</strain>
    </source>
</reference>
<dbReference type="EMBL" id="CABVPU010000019">
    <property type="protein sequence ID" value="VWB99236.1"/>
    <property type="molecule type" value="Genomic_DNA"/>
</dbReference>
<evidence type="ECO:0000313" key="2">
    <source>
        <dbReference type="Proteomes" id="UP000494174"/>
    </source>
</evidence>
<name>A0A6P2NVT0_BURL3</name>
<proteinExistence type="predicted"/>
<dbReference type="AlphaFoldDB" id="A0A6P2NVT0"/>
<organism evidence="1 2">
    <name type="scientific">Burkholderia lata (strain ATCC 17760 / DSM 23089 / LMG 22485 / NCIMB 9086 / R18194 / 383)</name>
    <dbReference type="NCBI Taxonomy" id="482957"/>
    <lineage>
        <taxon>Bacteria</taxon>
        <taxon>Pseudomonadati</taxon>
        <taxon>Pseudomonadota</taxon>
        <taxon>Betaproteobacteria</taxon>
        <taxon>Burkholderiales</taxon>
        <taxon>Burkholderiaceae</taxon>
        <taxon>Burkholderia</taxon>
        <taxon>Burkholderia cepacia complex</taxon>
    </lineage>
</organism>
<dbReference type="Proteomes" id="UP000494174">
    <property type="component" value="Unassembled WGS sequence"/>
</dbReference>
<protein>
    <submittedName>
        <fullName evidence="1">Uncharacterized protein</fullName>
    </submittedName>
</protein>
<sequence>MVIKNNNGFSLLVTVIVRLFFVCTMETERRGSVRRGSMLSNICSHHFDSFDLSYERKFLMIFVGGVRVDELWRNLFPVTLLFVAGSVCAESYEVVGKSLRVGDSKVCSLDKESRYAIESFDKSAVMLSETTYVGKRQLDHCRAGEVVRVLSIPAGVGVLSDINVSKGVYVALDFVSVRPFLYLATVARVGTSKNLVSVKGAYVVGRRISELKKGAFDSDGKAGASIISPDGRYVTPTREVDCSPTSYPGVWDIKNNRRVVTVGDACAELFKK</sequence>